<reference evidence="2" key="1">
    <citation type="journal article" date="2023" name="G3 (Bethesda)">
        <title>Genome assembly and association tests identify interacting loci associated with vigor, precocity, and sex in interspecific pistachio rootstocks.</title>
        <authorList>
            <person name="Palmer W."/>
            <person name="Jacygrad E."/>
            <person name="Sagayaradj S."/>
            <person name="Cavanaugh K."/>
            <person name="Han R."/>
            <person name="Bertier L."/>
            <person name="Beede B."/>
            <person name="Kafkas S."/>
            <person name="Golino D."/>
            <person name="Preece J."/>
            <person name="Michelmore R."/>
        </authorList>
    </citation>
    <scope>NUCLEOTIDE SEQUENCE [LARGE SCALE GENOMIC DNA]</scope>
</reference>
<protein>
    <submittedName>
        <fullName evidence="1">Uncharacterized protein</fullName>
    </submittedName>
</protein>
<name>A0ACC0X2Y1_9ROSI</name>
<comment type="caution">
    <text evidence="1">The sequence shown here is derived from an EMBL/GenBank/DDBJ whole genome shotgun (WGS) entry which is preliminary data.</text>
</comment>
<gene>
    <name evidence="1" type="ORF">Pint_29413</name>
</gene>
<accession>A0ACC0X2Y1</accession>
<evidence type="ECO:0000313" key="1">
    <source>
        <dbReference type="EMBL" id="KAJ0008209.1"/>
    </source>
</evidence>
<sequence>MFMLYSSLLIAPASSQCDESRQANNKHVVVFVFGDSVYDPVNNNYLYVNIEYRANFTPYGESFFEYLTGRVCDGRTVPDFAAMYSNLPLWEPYLQPGSHNFSNGANFASARAGVLQETDPDTVCKAFYSNELLLFQYVRNSMLQHRFTSWFRIQQSFFKYPAGRFCDGRTISDFAAMYLNLPLWEPYLQPGSHNFSNGANFASAGAGVLEETSPDRLYSQKQLSYFKKVANLLKQQLGDAEAKKILADAIYLSSFGGTDYISFIQSFYNPTELQQRERVNMVIGNFTNVIKEIYEMGGRKFAFQNVGPLGCLPLMKQEFNPSGGACVEVLQAIASLHNSLLSNVTAELQSQLSGFKYVYFDFFNSLNDMKNYPKKYGFNVSDIACCGIGLDRGSDCGKVKEYKLCSDPNEYMYFDGGHQCEHANSILSNFLWNGGSNFTWPISMKQLYGLNSTIAIEILSEDKLSFSM</sequence>
<proteinExistence type="predicted"/>
<dbReference type="EMBL" id="CM047750">
    <property type="protein sequence ID" value="KAJ0008209.1"/>
    <property type="molecule type" value="Genomic_DNA"/>
</dbReference>
<keyword evidence="2" id="KW-1185">Reference proteome</keyword>
<dbReference type="Proteomes" id="UP001163603">
    <property type="component" value="Chromosome 15"/>
</dbReference>
<organism evidence="1 2">
    <name type="scientific">Pistacia integerrima</name>
    <dbReference type="NCBI Taxonomy" id="434235"/>
    <lineage>
        <taxon>Eukaryota</taxon>
        <taxon>Viridiplantae</taxon>
        <taxon>Streptophyta</taxon>
        <taxon>Embryophyta</taxon>
        <taxon>Tracheophyta</taxon>
        <taxon>Spermatophyta</taxon>
        <taxon>Magnoliopsida</taxon>
        <taxon>eudicotyledons</taxon>
        <taxon>Gunneridae</taxon>
        <taxon>Pentapetalae</taxon>
        <taxon>rosids</taxon>
        <taxon>malvids</taxon>
        <taxon>Sapindales</taxon>
        <taxon>Anacardiaceae</taxon>
        <taxon>Pistacia</taxon>
    </lineage>
</organism>
<evidence type="ECO:0000313" key="2">
    <source>
        <dbReference type="Proteomes" id="UP001163603"/>
    </source>
</evidence>